<protein>
    <submittedName>
        <fullName evidence="1">Uncharacterized protein</fullName>
    </submittedName>
</protein>
<name>A0A3S5ANJ1_9PLAT</name>
<comment type="caution">
    <text evidence="1">The sequence shown here is derived from an EMBL/GenBank/DDBJ whole genome shotgun (WGS) entry which is preliminary data.</text>
</comment>
<sequence length="225" mass="25020">MCRSGRFRACCCHAEPKHVRPVEGVRIQVATWPDCGFPIVTIADWGLRKITNTTHCVNSSRVEVSGNRQLAHQQLANGRKCDRTSVLLLCCCLASKPWSEHPQEVGMRGRGSDSTACWWDRRRTTHWHRLIVLYAAQEHRCIHSRAARKNRIIPPAPRSAGMLLLRCNSQTCGGDAQDWDERMTGWPRCPFESGAMPCGGNMDACDCGGTAGRVGGRGKKKRGSH</sequence>
<gene>
    <name evidence="1" type="ORF">PXEA_LOCUS34716</name>
</gene>
<dbReference type="AlphaFoldDB" id="A0A3S5ANJ1"/>
<proteinExistence type="predicted"/>
<organism evidence="1 2">
    <name type="scientific">Protopolystoma xenopodis</name>
    <dbReference type="NCBI Taxonomy" id="117903"/>
    <lineage>
        <taxon>Eukaryota</taxon>
        <taxon>Metazoa</taxon>
        <taxon>Spiralia</taxon>
        <taxon>Lophotrochozoa</taxon>
        <taxon>Platyhelminthes</taxon>
        <taxon>Monogenea</taxon>
        <taxon>Polyopisthocotylea</taxon>
        <taxon>Polystomatidea</taxon>
        <taxon>Polystomatidae</taxon>
        <taxon>Protopolystoma</taxon>
    </lineage>
</organism>
<reference evidence="1" key="1">
    <citation type="submission" date="2018-11" db="EMBL/GenBank/DDBJ databases">
        <authorList>
            <consortium name="Pathogen Informatics"/>
        </authorList>
    </citation>
    <scope>NUCLEOTIDE SEQUENCE</scope>
</reference>
<evidence type="ECO:0000313" key="1">
    <source>
        <dbReference type="EMBL" id="VEL41276.1"/>
    </source>
</evidence>
<dbReference type="Proteomes" id="UP000784294">
    <property type="component" value="Unassembled WGS sequence"/>
</dbReference>
<dbReference type="EMBL" id="CAAALY010268661">
    <property type="protein sequence ID" value="VEL41276.1"/>
    <property type="molecule type" value="Genomic_DNA"/>
</dbReference>
<evidence type="ECO:0000313" key="2">
    <source>
        <dbReference type="Proteomes" id="UP000784294"/>
    </source>
</evidence>
<accession>A0A3S5ANJ1</accession>
<keyword evidence="2" id="KW-1185">Reference proteome</keyword>